<sequence>MIHHPYAPFTAAASLAALLMALLAYALAWFWPAGFSADLAALLLAYALALGVLQLARRWPAPAVMLVALAAALGLGAWVGGLVAEYLRQHALLASRPPGRSQVYALLALCLLLLPGVVRRWQRWREEALLAAQAERHAAERTLLEAQLAALQGQIEPHFLFNTLANVQYLLRRDAPLADQMLARLLAYLRATLPEIRQVEVRLGEELERVRAYLDIMQIRMGERLAFQIACPPELEAAQLPPLALATLVENALKHGLEGKPGGGSVTITAVQADAQLQLSVADNGLGFHETGSRHGGVGLRNLRQRLLALYGAQGELVLEARPEGGVLATLCLPLVHAKDGV</sequence>
<evidence type="ECO:0000313" key="4">
    <source>
        <dbReference type="Proteomes" id="UP001180081"/>
    </source>
</evidence>
<dbReference type="InterPro" id="IPR036890">
    <property type="entry name" value="HATPase_C_sf"/>
</dbReference>
<dbReference type="GO" id="GO:0016301">
    <property type="term" value="F:kinase activity"/>
    <property type="evidence" value="ECO:0007669"/>
    <property type="project" value="UniProtKB-KW"/>
</dbReference>
<dbReference type="SMART" id="SM00387">
    <property type="entry name" value="HATPase_c"/>
    <property type="match status" value="1"/>
</dbReference>
<feature type="domain" description="Histidine kinase" evidence="2">
    <location>
        <begin position="244"/>
        <end position="337"/>
    </location>
</feature>
<evidence type="ECO:0000256" key="1">
    <source>
        <dbReference type="SAM" id="Phobius"/>
    </source>
</evidence>
<keyword evidence="3" id="KW-0808">Transferase</keyword>
<organism evidence="3 4">
    <name type="scientific">Chitinimonas viridis</name>
    <dbReference type="NCBI Taxonomy" id="664880"/>
    <lineage>
        <taxon>Bacteria</taxon>
        <taxon>Pseudomonadati</taxon>
        <taxon>Pseudomonadota</taxon>
        <taxon>Betaproteobacteria</taxon>
        <taxon>Neisseriales</taxon>
        <taxon>Chitinibacteraceae</taxon>
        <taxon>Chitinimonas</taxon>
    </lineage>
</organism>
<dbReference type="PROSITE" id="PS50109">
    <property type="entry name" value="HIS_KIN"/>
    <property type="match status" value="1"/>
</dbReference>
<dbReference type="SUPFAM" id="SSF55874">
    <property type="entry name" value="ATPase domain of HSP90 chaperone/DNA topoisomerase II/histidine kinase"/>
    <property type="match status" value="1"/>
</dbReference>
<evidence type="ECO:0000313" key="3">
    <source>
        <dbReference type="EMBL" id="MDN3578606.1"/>
    </source>
</evidence>
<keyword evidence="1" id="KW-0812">Transmembrane</keyword>
<gene>
    <name evidence="3" type="ORF">QWZ03_17705</name>
</gene>
<feature type="transmembrane region" description="Helical" evidence="1">
    <location>
        <begin position="37"/>
        <end position="56"/>
    </location>
</feature>
<keyword evidence="1" id="KW-0472">Membrane</keyword>
<dbReference type="Gene3D" id="3.30.565.10">
    <property type="entry name" value="Histidine kinase-like ATPase, C-terminal domain"/>
    <property type="match status" value="1"/>
</dbReference>
<dbReference type="Pfam" id="PF06580">
    <property type="entry name" value="His_kinase"/>
    <property type="match status" value="1"/>
</dbReference>
<dbReference type="Pfam" id="PF02518">
    <property type="entry name" value="HATPase_c"/>
    <property type="match status" value="1"/>
</dbReference>
<reference evidence="3" key="1">
    <citation type="journal article" date="2014" name="Int. J. Syst. Evol. Microbiol.">
        <title>Complete genome of a new Firmicutes species belonging to the dominant human colonic microbiota ('Ruminococcus bicirculans') reveals two chromosomes and a selective capacity to utilize plant glucans.</title>
        <authorList>
            <consortium name="NISC Comparative Sequencing Program"/>
            <person name="Wegmann U."/>
            <person name="Louis P."/>
            <person name="Goesmann A."/>
            <person name="Henrissat B."/>
            <person name="Duncan S.H."/>
            <person name="Flint H.J."/>
        </authorList>
    </citation>
    <scope>NUCLEOTIDE SEQUENCE</scope>
    <source>
        <strain evidence="3">CECT 7703</strain>
    </source>
</reference>
<dbReference type="InterPro" id="IPR010559">
    <property type="entry name" value="Sig_transdc_His_kin_internal"/>
</dbReference>
<protein>
    <submittedName>
        <fullName evidence="3">Histidine kinase</fullName>
    </submittedName>
</protein>
<dbReference type="InterPro" id="IPR003594">
    <property type="entry name" value="HATPase_dom"/>
</dbReference>
<feature type="transmembrane region" description="Helical" evidence="1">
    <location>
        <begin position="12"/>
        <end position="31"/>
    </location>
</feature>
<dbReference type="InterPro" id="IPR050640">
    <property type="entry name" value="Bact_2-comp_sensor_kinase"/>
</dbReference>
<dbReference type="RefSeq" id="WP_290333935.1">
    <property type="nucleotide sequence ID" value="NZ_JAUFPU010000018.1"/>
</dbReference>
<proteinExistence type="predicted"/>
<dbReference type="InterPro" id="IPR005467">
    <property type="entry name" value="His_kinase_dom"/>
</dbReference>
<dbReference type="Proteomes" id="UP001180081">
    <property type="component" value="Unassembled WGS sequence"/>
</dbReference>
<dbReference type="EMBL" id="JAUFPU010000018">
    <property type="protein sequence ID" value="MDN3578606.1"/>
    <property type="molecule type" value="Genomic_DNA"/>
</dbReference>
<dbReference type="PANTHER" id="PTHR34220:SF9">
    <property type="entry name" value="SIGNAL TRANSDUCTION HISTIDINE KINASE INTERNAL REGION DOMAIN-CONTAINING PROTEIN"/>
    <property type="match status" value="1"/>
</dbReference>
<name>A0ABT8BAH0_9NEIS</name>
<feature type="transmembrane region" description="Helical" evidence="1">
    <location>
        <begin position="103"/>
        <end position="121"/>
    </location>
</feature>
<keyword evidence="1" id="KW-1133">Transmembrane helix</keyword>
<accession>A0ABT8BAH0</accession>
<dbReference type="PANTHER" id="PTHR34220">
    <property type="entry name" value="SENSOR HISTIDINE KINASE YPDA"/>
    <property type="match status" value="1"/>
</dbReference>
<evidence type="ECO:0000259" key="2">
    <source>
        <dbReference type="PROSITE" id="PS50109"/>
    </source>
</evidence>
<keyword evidence="4" id="KW-1185">Reference proteome</keyword>
<feature type="transmembrane region" description="Helical" evidence="1">
    <location>
        <begin position="63"/>
        <end position="83"/>
    </location>
</feature>
<keyword evidence="3" id="KW-0418">Kinase</keyword>
<reference evidence="3" key="2">
    <citation type="submission" date="2023-06" db="EMBL/GenBank/DDBJ databases">
        <authorList>
            <person name="Lucena T."/>
            <person name="Sun Q."/>
        </authorList>
    </citation>
    <scope>NUCLEOTIDE SEQUENCE</scope>
    <source>
        <strain evidence="3">CECT 7703</strain>
    </source>
</reference>
<comment type="caution">
    <text evidence="3">The sequence shown here is derived from an EMBL/GenBank/DDBJ whole genome shotgun (WGS) entry which is preliminary data.</text>
</comment>